<dbReference type="InterPro" id="IPR050083">
    <property type="entry name" value="HtpX_protease"/>
</dbReference>
<evidence type="ECO:0000256" key="8">
    <source>
        <dbReference type="ARBA" id="ARBA00022833"/>
    </source>
</evidence>
<evidence type="ECO:0000256" key="5">
    <source>
        <dbReference type="ARBA" id="ARBA00022692"/>
    </source>
</evidence>
<dbReference type="Gene3D" id="3.30.2010.10">
    <property type="entry name" value="Metalloproteases ('zincins'), catalytic domain"/>
    <property type="match status" value="1"/>
</dbReference>
<keyword evidence="10 12" id="KW-0482">Metalloprotease</keyword>
<gene>
    <name evidence="12 15" type="primary">htpX</name>
    <name evidence="15" type="ORF">ACFO5X_02365</name>
</gene>
<protein>
    <recommendedName>
        <fullName evidence="12">Protease HtpX homolog</fullName>
        <ecNumber evidence="12">3.4.24.-</ecNumber>
    </recommendedName>
</protein>
<evidence type="ECO:0000259" key="14">
    <source>
        <dbReference type="Pfam" id="PF01435"/>
    </source>
</evidence>
<dbReference type="NCBIfam" id="NF002826">
    <property type="entry name" value="PRK03001.1"/>
    <property type="match status" value="1"/>
</dbReference>
<evidence type="ECO:0000313" key="16">
    <source>
        <dbReference type="Proteomes" id="UP001595973"/>
    </source>
</evidence>
<evidence type="ECO:0000256" key="13">
    <source>
        <dbReference type="SAM" id="MobiDB-lite"/>
    </source>
</evidence>
<dbReference type="RefSeq" id="WP_380715514.1">
    <property type="nucleotide sequence ID" value="NZ_JBHSGI010000002.1"/>
</dbReference>
<evidence type="ECO:0000256" key="6">
    <source>
        <dbReference type="ARBA" id="ARBA00022723"/>
    </source>
</evidence>
<dbReference type="PANTHER" id="PTHR43221">
    <property type="entry name" value="PROTEASE HTPX"/>
    <property type="match status" value="1"/>
</dbReference>
<keyword evidence="4 12" id="KW-0645">Protease</keyword>
<evidence type="ECO:0000256" key="9">
    <source>
        <dbReference type="ARBA" id="ARBA00022989"/>
    </source>
</evidence>
<evidence type="ECO:0000256" key="4">
    <source>
        <dbReference type="ARBA" id="ARBA00022670"/>
    </source>
</evidence>
<feature type="binding site" evidence="12">
    <location>
        <position position="198"/>
    </location>
    <ligand>
        <name>Zn(2+)</name>
        <dbReference type="ChEBI" id="CHEBI:29105"/>
        <note>catalytic</note>
    </ligand>
</feature>
<dbReference type="CDD" id="cd07336">
    <property type="entry name" value="M48B_HtpX_like"/>
    <property type="match status" value="1"/>
</dbReference>
<keyword evidence="16" id="KW-1185">Reference proteome</keyword>
<keyword evidence="11 12" id="KW-0472">Membrane</keyword>
<evidence type="ECO:0000256" key="11">
    <source>
        <dbReference type="ARBA" id="ARBA00023136"/>
    </source>
</evidence>
<evidence type="ECO:0000256" key="3">
    <source>
        <dbReference type="ARBA" id="ARBA00022475"/>
    </source>
</evidence>
<comment type="similarity">
    <text evidence="2 12">Belongs to the peptidase M48B family.</text>
</comment>
<evidence type="ECO:0000256" key="10">
    <source>
        <dbReference type="ARBA" id="ARBA00023049"/>
    </source>
</evidence>
<sequence>MGYVKTAMLMAAMTALFMGVGYLLGGSGGAVMALVVAAAMNAMTWWNSDRMVLRMHNAQPLAPNDRMGLHALTANLARNAGLPAPKVYLIDTPQPNAFATGRNPSNAAVAITSGLVRSLSREELAGVIAHELAHIRNHDTAIMTVTATFAGAISMLANFAMFFGGSRERMGVLGSLLMMFLAPLAAALVQMAISRTREYAADKAGAEICGQPLWLASALEKIAMGAARIDNDTAERHPATAHMFIINPLHVHKRDNLFATHPATENRVAALRAMAGRGGAAPTGSGERLSESRVPKVRRH</sequence>
<evidence type="ECO:0000256" key="7">
    <source>
        <dbReference type="ARBA" id="ARBA00022801"/>
    </source>
</evidence>
<keyword evidence="6 12" id="KW-0479">Metal-binding</keyword>
<dbReference type="PANTHER" id="PTHR43221:SF1">
    <property type="entry name" value="PROTEASE HTPX"/>
    <property type="match status" value="1"/>
</dbReference>
<comment type="caution">
    <text evidence="12">Lacks conserved residue(s) required for the propagation of feature annotation.</text>
</comment>
<evidence type="ECO:0000256" key="12">
    <source>
        <dbReference type="HAMAP-Rule" id="MF_00188"/>
    </source>
</evidence>
<feature type="binding site" evidence="12">
    <location>
        <position position="134"/>
    </location>
    <ligand>
        <name>Zn(2+)</name>
        <dbReference type="ChEBI" id="CHEBI:29105"/>
        <note>catalytic</note>
    </ligand>
</feature>
<feature type="binding site" evidence="12">
    <location>
        <position position="130"/>
    </location>
    <ligand>
        <name>Zn(2+)</name>
        <dbReference type="ChEBI" id="CHEBI:29105"/>
        <note>catalytic</note>
    </ligand>
</feature>
<evidence type="ECO:0000313" key="15">
    <source>
        <dbReference type="EMBL" id="MFC4667386.1"/>
    </source>
</evidence>
<dbReference type="InterPro" id="IPR001915">
    <property type="entry name" value="Peptidase_M48"/>
</dbReference>
<keyword evidence="9 12" id="KW-1133">Transmembrane helix</keyword>
<feature type="domain" description="Peptidase M48" evidence="14">
    <location>
        <begin position="69"/>
        <end position="274"/>
    </location>
</feature>
<feature type="active site" evidence="12">
    <location>
        <position position="131"/>
    </location>
</feature>
<comment type="caution">
    <text evidence="15">The sequence shown here is derived from an EMBL/GenBank/DDBJ whole genome shotgun (WGS) entry which is preliminary data.</text>
</comment>
<proteinExistence type="inferred from homology"/>
<keyword evidence="8 12" id="KW-0862">Zinc</keyword>
<evidence type="ECO:0000256" key="2">
    <source>
        <dbReference type="ARBA" id="ARBA00009779"/>
    </source>
</evidence>
<feature type="transmembrane region" description="Helical" evidence="12">
    <location>
        <begin position="141"/>
        <end position="164"/>
    </location>
</feature>
<keyword evidence="7 12" id="KW-0378">Hydrolase</keyword>
<dbReference type="NCBIfam" id="NF002363">
    <property type="entry name" value="PRK01345.1"/>
    <property type="match status" value="1"/>
</dbReference>
<dbReference type="HAMAP" id="MF_00188">
    <property type="entry name" value="Pept_M48_protease_HtpX"/>
    <property type="match status" value="1"/>
</dbReference>
<accession>A0ABV9KCN6</accession>
<reference evidence="16" key="1">
    <citation type="journal article" date="2019" name="Int. J. Syst. Evol. Microbiol.">
        <title>The Global Catalogue of Microorganisms (GCM) 10K type strain sequencing project: providing services to taxonomists for standard genome sequencing and annotation.</title>
        <authorList>
            <consortium name="The Broad Institute Genomics Platform"/>
            <consortium name="The Broad Institute Genome Sequencing Center for Infectious Disease"/>
            <person name="Wu L."/>
            <person name="Ma J."/>
        </authorList>
    </citation>
    <scope>NUCLEOTIDE SEQUENCE [LARGE SCALE GENOMIC DNA]</scope>
    <source>
        <strain evidence="16">CGMCC 4.7283</strain>
    </source>
</reference>
<evidence type="ECO:0000256" key="1">
    <source>
        <dbReference type="ARBA" id="ARBA00004651"/>
    </source>
</evidence>
<comment type="cofactor">
    <cofactor evidence="12">
        <name>Zn(2+)</name>
        <dbReference type="ChEBI" id="CHEBI:29105"/>
    </cofactor>
    <text evidence="12">Binds 1 zinc ion per subunit.</text>
</comment>
<keyword evidence="3 12" id="KW-1003">Cell membrane</keyword>
<feature type="transmembrane region" description="Helical" evidence="12">
    <location>
        <begin position="170"/>
        <end position="189"/>
    </location>
</feature>
<dbReference type="Pfam" id="PF01435">
    <property type="entry name" value="Peptidase_M48"/>
    <property type="match status" value="1"/>
</dbReference>
<keyword evidence="5 12" id="KW-0812">Transmembrane</keyword>
<dbReference type="EMBL" id="JBHSGI010000002">
    <property type="protein sequence ID" value="MFC4667386.1"/>
    <property type="molecule type" value="Genomic_DNA"/>
</dbReference>
<dbReference type="InterPro" id="IPR022919">
    <property type="entry name" value="Pept_M48_protease_HtpX"/>
</dbReference>
<dbReference type="Proteomes" id="UP001595973">
    <property type="component" value="Unassembled WGS sequence"/>
</dbReference>
<dbReference type="EC" id="3.4.24.-" evidence="12"/>
<comment type="subcellular location">
    <subcellularLocation>
        <location evidence="1 12">Cell membrane</location>
        <topology evidence="1 12">Multi-pass membrane protein</topology>
    </subcellularLocation>
</comment>
<dbReference type="GO" id="GO:0008237">
    <property type="term" value="F:metallopeptidase activity"/>
    <property type="evidence" value="ECO:0007669"/>
    <property type="project" value="UniProtKB-KW"/>
</dbReference>
<feature type="region of interest" description="Disordered" evidence="13">
    <location>
        <begin position="275"/>
        <end position="300"/>
    </location>
</feature>
<organism evidence="15 16">
    <name type="scientific">Seohaeicola nanhaiensis</name>
    <dbReference type="NCBI Taxonomy" id="1387282"/>
    <lineage>
        <taxon>Bacteria</taxon>
        <taxon>Pseudomonadati</taxon>
        <taxon>Pseudomonadota</taxon>
        <taxon>Alphaproteobacteria</taxon>
        <taxon>Rhodobacterales</taxon>
        <taxon>Roseobacteraceae</taxon>
        <taxon>Seohaeicola</taxon>
    </lineage>
</organism>
<name>A0ABV9KCN6_9RHOB</name>